<dbReference type="Proteomes" id="UP000799441">
    <property type="component" value="Unassembled WGS sequence"/>
</dbReference>
<dbReference type="EMBL" id="MU003768">
    <property type="protein sequence ID" value="KAF2725135.1"/>
    <property type="molecule type" value="Genomic_DNA"/>
</dbReference>
<dbReference type="OrthoDB" id="2110578at2759"/>
<name>A0A9P4QF75_9PEZI</name>
<accession>A0A9P4QF75</accession>
<keyword evidence="2" id="KW-1185">Reference proteome</keyword>
<evidence type="ECO:0000313" key="1">
    <source>
        <dbReference type="EMBL" id="KAF2725135.1"/>
    </source>
</evidence>
<dbReference type="AlphaFoldDB" id="A0A9P4QF75"/>
<protein>
    <submittedName>
        <fullName evidence="1">Uncharacterized protein</fullName>
    </submittedName>
</protein>
<feature type="non-terminal residue" evidence="1">
    <location>
        <position position="261"/>
    </location>
</feature>
<comment type="caution">
    <text evidence="1">The sequence shown here is derived from an EMBL/GenBank/DDBJ whole genome shotgun (WGS) entry which is preliminary data.</text>
</comment>
<sequence>AAIVSLAAVSAAQRPSDVSICDYYTTALLKENNAANQQTLLTLVVNTAVIGNYTQPNVGVKVPGILAPGTMNGEEVNLLPYFNGGLESTNNRMGAGISVNFLDGGGAAPLMKNMPADSPDSAQFRLLNHLYGYFAYLLGCSAYGNTTMPYAGSTNMYQVHRFMALDNAEVGYFIQQVGLSAASFGVADADVKAVGEALSKTFGYRCSPPAAVPASAQPQLQAICTKDDCPLSPDATCSAYSPVVEPATNGTVTSMTNGTSS</sequence>
<gene>
    <name evidence="1" type="ORF">K431DRAFT_204699</name>
</gene>
<organism evidence="1 2">
    <name type="scientific">Polychaeton citri CBS 116435</name>
    <dbReference type="NCBI Taxonomy" id="1314669"/>
    <lineage>
        <taxon>Eukaryota</taxon>
        <taxon>Fungi</taxon>
        <taxon>Dikarya</taxon>
        <taxon>Ascomycota</taxon>
        <taxon>Pezizomycotina</taxon>
        <taxon>Dothideomycetes</taxon>
        <taxon>Dothideomycetidae</taxon>
        <taxon>Capnodiales</taxon>
        <taxon>Capnodiaceae</taxon>
        <taxon>Polychaeton</taxon>
    </lineage>
</organism>
<evidence type="ECO:0000313" key="2">
    <source>
        <dbReference type="Proteomes" id="UP000799441"/>
    </source>
</evidence>
<reference evidence="1" key="1">
    <citation type="journal article" date="2020" name="Stud. Mycol.">
        <title>101 Dothideomycetes genomes: a test case for predicting lifestyles and emergence of pathogens.</title>
        <authorList>
            <person name="Haridas S."/>
            <person name="Albert R."/>
            <person name="Binder M."/>
            <person name="Bloem J."/>
            <person name="Labutti K."/>
            <person name="Salamov A."/>
            <person name="Andreopoulos B."/>
            <person name="Baker S."/>
            <person name="Barry K."/>
            <person name="Bills G."/>
            <person name="Bluhm B."/>
            <person name="Cannon C."/>
            <person name="Castanera R."/>
            <person name="Culley D."/>
            <person name="Daum C."/>
            <person name="Ezra D."/>
            <person name="Gonzalez J."/>
            <person name="Henrissat B."/>
            <person name="Kuo A."/>
            <person name="Liang C."/>
            <person name="Lipzen A."/>
            <person name="Lutzoni F."/>
            <person name="Magnuson J."/>
            <person name="Mondo S."/>
            <person name="Nolan M."/>
            <person name="Ohm R."/>
            <person name="Pangilinan J."/>
            <person name="Park H.-J."/>
            <person name="Ramirez L."/>
            <person name="Alfaro M."/>
            <person name="Sun H."/>
            <person name="Tritt A."/>
            <person name="Yoshinaga Y."/>
            <person name="Zwiers L.-H."/>
            <person name="Turgeon B."/>
            <person name="Goodwin S."/>
            <person name="Spatafora J."/>
            <person name="Crous P."/>
            <person name="Grigoriev I."/>
        </authorList>
    </citation>
    <scope>NUCLEOTIDE SEQUENCE</scope>
    <source>
        <strain evidence="1">CBS 116435</strain>
    </source>
</reference>
<feature type="non-terminal residue" evidence="1">
    <location>
        <position position="1"/>
    </location>
</feature>
<proteinExistence type="predicted"/>